<keyword evidence="3" id="KW-0378">Hydrolase</keyword>
<dbReference type="Proteomes" id="UP000196258">
    <property type="component" value="Unassembled WGS sequence"/>
</dbReference>
<evidence type="ECO:0000313" key="7">
    <source>
        <dbReference type="Proteomes" id="UP000196258"/>
    </source>
</evidence>
<dbReference type="EC" id="3.1.3.48" evidence="2"/>
<dbReference type="PIRSF" id="PIRSF016557">
    <property type="entry name" value="Caps_synth_CpsB"/>
    <property type="match status" value="1"/>
</dbReference>
<sequence length="240" mass="28088">MIRIFDVHSHILPGVDDGAENLEISLEMAKRAIVNNIREMIVTPHFSFKYNYLDDIDGLKKEYCQFKNELKKNNIPLKLYFGLEILYSDELIEYLKRKEISGINETKYLLIEFDFKVHGELIVIALAKIKALGYYPILAHPERYHAVWNNFDIIVCLAEEGILFQCNSGSLLGHFGYRAKKTVEKMMQFGYVDMFGSDCHDLETRNLEILDVYYYLESLYGIDYCKKVFYSNAKELLLEK</sequence>
<gene>
    <name evidence="6" type="ORF">B5E91_03775</name>
</gene>
<comment type="caution">
    <text evidence="6">The sequence shown here is derived from an EMBL/GenBank/DDBJ whole genome shotgun (WGS) entry which is preliminary data.</text>
</comment>
<accession>A0A1Y4EJ66</accession>
<evidence type="ECO:0000256" key="3">
    <source>
        <dbReference type="ARBA" id="ARBA00022801"/>
    </source>
</evidence>
<dbReference type="PANTHER" id="PTHR39181">
    <property type="entry name" value="TYROSINE-PROTEIN PHOSPHATASE YWQE"/>
    <property type="match status" value="1"/>
</dbReference>
<dbReference type="EMBL" id="NFLB01000003">
    <property type="protein sequence ID" value="OUQ05936.1"/>
    <property type="molecule type" value="Genomic_DNA"/>
</dbReference>
<evidence type="ECO:0000256" key="4">
    <source>
        <dbReference type="ARBA" id="ARBA00022912"/>
    </source>
</evidence>
<dbReference type="SUPFAM" id="SSF89550">
    <property type="entry name" value="PHP domain-like"/>
    <property type="match status" value="1"/>
</dbReference>
<evidence type="ECO:0000256" key="2">
    <source>
        <dbReference type="ARBA" id="ARBA00013064"/>
    </source>
</evidence>
<comment type="catalytic activity">
    <reaction evidence="5">
        <text>O-phospho-L-tyrosyl-[protein] + H2O = L-tyrosyl-[protein] + phosphate</text>
        <dbReference type="Rhea" id="RHEA:10684"/>
        <dbReference type="Rhea" id="RHEA-COMP:10136"/>
        <dbReference type="Rhea" id="RHEA-COMP:20101"/>
        <dbReference type="ChEBI" id="CHEBI:15377"/>
        <dbReference type="ChEBI" id="CHEBI:43474"/>
        <dbReference type="ChEBI" id="CHEBI:46858"/>
        <dbReference type="ChEBI" id="CHEBI:61978"/>
        <dbReference type="EC" id="3.1.3.48"/>
    </reaction>
</comment>
<evidence type="ECO:0000256" key="1">
    <source>
        <dbReference type="ARBA" id="ARBA00005750"/>
    </source>
</evidence>
<organism evidence="6 7">
    <name type="scientific">Thomasclavelia spiroformis</name>
    <dbReference type="NCBI Taxonomy" id="29348"/>
    <lineage>
        <taxon>Bacteria</taxon>
        <taxon>Bacillati</taxon>
        <taxon>Bacillota</taxon>
        <taxon>Erysipelotrichia</taxon>
        <taxon>Erysipelotrichales</taxon>
        <taxon>Coprobacillaceae</taxon>
        <taxon>Thomasclavelia</taxon>
    </lineage>
</organism>
<name>A0A1Y4EJ66_9FIRM</name>
<dbReference type="GO" id="GO:0030145">
    <property type="term" value="F:manganese ion binding"/>
    <property type="evidence" value="ECO:0007669"/>
    <property type="project" value="InterPro"/>
</dbReference>
<keyword evidence="4" id="KW-0904">Protein phosphatase</keyword>
<dbReference type="GO" id="GO:0004725">
    <property type="term" value="F:protein tyrosine phosphatase activity"/>
    <property type="evidence" value="ECO:0007669"/>
    <property type="project" value="UniProtKB-EC"/>
</dbReference>
<protein>
    <recommendedName>
        <fullName evidence="2">protein-tyrosine-phosphatase</fullName>
        <ecNumber evidence="2">3.1.3.48</ecNumber>
    </recommendedName>
</protein>
<proteinExistence type="inferred from homology"/>
<evidence type="ECO:0000313" key="6">
    <source>
        <dbReference type="EMBL" id="OUQ05936.1"/>
    </source>
</evidence>
<dbReference type="Gene3D" id="3.20.20.140">
    <property type="entry name" value="Metal-dependent hydrolases"/>
    <property type="match status" value="1"/>
</dbReference>
<dbReference type="RefSeq" id="WP_087255136.1">
    <property type="nucleotide sequence ID" value="NZ_NFJI01000006.1"/>
</dbReference>
<dbReference type="Pfam" id="PF19567">
    <property type="entry name" value="CpsB_CapC"/>
    <property type="match status" value="1"/>
</dbReference>
<comment type="similarity">
    <text evidence="1">Belongs to the metallo-dependent hydrolases superfamily. CpsB/CapC family.</text>
</comment>
<dbReference type="InterPro" id="IPR016667">
    <property type="entry name" value="Caps_polysacc_synth_CpsB/CapC"/>
</dbReference>
<dbReference type="InterPro" id="IPR016195">
    <property type="entry name" value="Pol/histidinol_Pase-like"/>
</dbReference>
<reference evidence="7" key="1">
    <citation type="submission" date="2017-04" db="EMBL/GenBank/DDBJ databases">
        <title>Function of individual gut microbiota members based on whole genome sequencing of pure cultures obtained from chicken caecum.</title>
        <authorList>
            <person name="Medvecky M."/>
            <person name="Cejkova D."/>
            <person name="Polansky O."/>
            <person name="Karasova D."/>
            <person name="Kubasova T."/>
            <person name="Cizek A."/>
            <person name="Rychlik I."/>
        </authorList>
    </citation>
    <scope>NUCLEOTIDE SEQUENCE [LARGE SCALE GENOMIC DNA]</scope>
    <source>
        <strain evidence="7">An149</strain>
    </source>
</reference>
<evidence type="ECO:0000256" key="5">
    <source>
        <dbReference type="ARBA" id="ARBA00051722"/>
    </source>
</evidence>
<dbReference type="AlphaFoldDB" id="A0A1Y4EJ66"/>
<dbReference type="PANTHER" id="PTHR39181:SF1">
    <property type="entry name" value="TYROSINE-PROTEIN PHOSPHATASE YWQE"/>
    <property type="match status" value="1"/>
</dbReference>